<proteinExistence type="predicted"/>
<evidence type="ECO:0000256" key="1">
    <source>
        <dbReference type="SAM" id="MobiDB-lite"/>
    </source>
</evidence>
<protein>
    <submittedName>
        <fullName evidence="3">DNA replication protein</fullName>
    </submittedName>
</protein>
<accession>A0A931I0T5</accession>
<evidence type="ECO:0000313" key="4">
    <source>
        <dbReference type="Proteomes" id="UP000631694"/>
    </source>
</evidence>
<organism evidence="3 4">
    <name type="scientific">Methylobrevis albus</name>
    <dbReference type="NCBI Taxonomy" id="2793297"/>
    <lineage>
        <taxon>Bacteria</taxon>
        <taxon>Pseudomonadati</taxon>
        <taxon>Pseudomonadota</taxon>
        <taxon>Alphaproteobacteria</taxon>
        <taxon>Hyphomicrobiales</taxon>
        <taxon>Pleomorphomonadaceae</taxon>
        <taxon>Methylobrevis</taxon>
    </lineage>
</organism>
<feature type="region of interest" description="Disordered" evidence="1">
    <location>
        <begin position="1"/>
        <end position="24"/>
    </location>
</feature>
<reference evidence="3" key="1">
    <citation type="submission" date="2020-12" db="EMBL/GenBank/DDBJ databases">
        <title>Methylobrevis albus sp. nov., isolated from fresh water lack sediment.</title>
        <authorList>
            <person name="Zou Q."/>
        </authorList>
    </citation>
    <scope>NUCLEOTIDE SEQUENCE</scope>
    <source>
        <strain evidence="3">L22</strain>
    </source>
</reference>
<name>A0A931I0T5_9HYPH</name>
<evidence type="ECO:0000259" key="2">
    <source>
        <dbReference type="Pfam" id="PF20057"/>
    </source>
</evidence>
<dbReference type="EMBL" id="JADZLT010000041">
    <property type="protein sequence ID" value="MBH0237166.1"/>
    <property type="molecule type" value="Genomic_DNA"/>
</dbReference>
<comment type="caution">
    <text evidence="3">The sequence shown here is derived from an EMBL/GenBank/DDBJ whole genome shotgun (WGS) entry which is preliminary data.</text>
</comment>
<evidence type="ECO:0000313" key="3">
    <source>
        <dbReference type="EMBL" id="MBH0237166.1"/>
    </source>
</evidence>
<dbReference type="AlphaFoldDB" id="A0A931I0T5"/>
<dbReference type="RefSeq" id="WP_197310265.1">
    <property type="nucleotide sequence ID" value="NZ_JADZLT010000041.1"/>
</dbReference>
<dbReference type="Proteomes" id="UP000631694">
    <property type="component" value="Unassembled WGS sequence"/>
</dbReference>
<dbReference type="InterPro" id="IPR045599">
    <property type="entry name" value="DUF6456"/>
</dbReference>
<dbReference type="Pfam" id="PF20057">
    <property type="entry name" value="DUF6456"/>
    <property type="match status" value="1"/>
</dbReference>
<gene>
    <name evidence="3" type="ORF">I5731_04975</name>
</gene>
<feature type="domain" description="DUF6456" evidence="2">
    <location>
        <begin position="16"/>
        <end position="150"/>
    </location>
</feature>
<keyword evidence="4" id="KW-1185">Reference proteome</keyword>
<sequence length="174" mass="18572">MSRRDAPGAGAGPADRDESPLDWLRRRRDKAGEPLLDDAAFEAGERLRRDFTIAGLMPRTTMNWDGLAGGAERRGGGAGAALTIGEAALAARGRFEAAIAAVGPELSGILIDVCCFLKGLSEVERERQWPARSAKLMLLTALHVLARHYGLGPATGPATTRLRHWGSDGYRPTA</sequence>